<keyword evidence="3" id="KW-1185">Reference proteome</keyword>
<dbReference type="EMBL" id="ABYI02000022">
    <property type="protein sequence ID" value="EEG73858.1"/>
    <property type="molecule type" value="Genomic_DNA"/>
</dbReference>
<dbReference type="HOGENOM" id="CLU_197468_0_1_9"/>
<dbReference type="AlphaFoldDB" id="C0C144"/>
<protein>
    <recommendedName>
        <fullName evidence="4">FeoB-associated Cys-rich membrane protein</fullName>
    </recommendedName>
</protein>
<name>C0C144_9FIRM</name>
<organism evidence="2 3">
    <name type="scientific">[Clostridium] hylemonae DSM 15053</name>
    <dbReference type="NCBI Taxonomy" id="553973"/>
    <lineage>
        <taxon>Bacteria</taxon>
        <taxon>Bacillati</taxon>
        <taxon>Bacillota</taxon>
        <taxon>Clostridia</taxon>
        <taxon>Lachnospirales</taxon>
        <taxon>Lachnospiraceae</taxon>
    </lineage>
</organism>
<reference evidence="2" key="2">
    <citation type="submission" date="2013-06" db="EMBL/GenBank/DDBJ databases">
        <title>Draft genome sequence of Clostridium hylemonae (DSM 15053).</title>
        <authorList>
            <person name="Sudarsanam P."/>
            <person name="Ley R."/>
            <person name="Guruge J."/>
            <person name="Turnbaugh P.J."/>
            <person name="Mahowald M."/>
            <person name="Liep D."/>
            <person name="Gordon J."/>
        </authorList>
    </citation>
    <scope>NUCLEOTIDE SEQUENCE</scope>
    <source>
        <strain evidence="2">DSM 15053</strain>
    </source>
</reference>
<keyword evidence="1" id="KW-1133">Transmembrane helix</keyword>
<accession>C0C144</accession>
<reference evidence="2" key="1">
    <citation type="submission" date="2009-02" db="EMBL/GenBank/DDBJ databases">
        <authorList>
            <person name="Fulton L."/>
            <person name="Clifton S."/>
            <person name="Fulton B."/>
            <person name="Xu J."/>
            <person name="Minx P."/>
            <person name="Pepin K.H."/>
            <person name="Johnson M."/>
            <person name="Bhonagiri V."/>
            <person name="Nash W.E."/>
            <person name="Mardis E.R."/>
            <person name="Wilson R.K."/>
        </authorList>
    </citation>
    <scope>NUCLEOTIDE SEQUENCE [LARGE SCALE GENOMIC DNA]</scope>
    <source>
        <strain evidence="2">DSM 15053</strain>
    </source>
</reference>
<dbReference type="STRING" id="553973.CLOHYLEM_05863"/>
<dbReference type="Pfam" id="PF12669">
    <property type="entry name" value="FeoB_associated"/>
    <property type="match status" value="1"/>
</dbReference>
<proteinExistence type="predicted"/>
<sequence>MALAAISSVVSTAAVGLIVLGIVALIVRSMWKKKKAGGSCGCGCSGCAHSCGMKSADERK</sequence>
<dbReference type="eggNOG" id="ENOG5030FYA">
    <property type="taxonomic scope" value="Bacteria"/>
</dbReference>
<evidence type="ECO:0000313" key="2">
    <source>
        <dbReference type="EMBL" id="EEG73858.1"/>
    </source>
</evidence>
<comment type="caution">
    <text evidence="2">The sequence shown here is derived from an EMBL/GenBank/DDBJ whole genome shotgun (WGS) entry which is preliminary data.</text>
</comment>
<evidence type="ECO:0000313" key="3">
    <source>
        <dbReference type="Proteomes" id="UP000004893"/>
    </source>
</evidence>
<dbReference type="RefSeq" id="WP_006443209.1">
    <property type="nucleotide sequence ID" value="NZ_CP036524.1"/>
</dbReference>
<keyword evidence="1" id="KW-0472">Membrane</keyword>
<dbReference type="Proteomes" id="UP000004893">
    <property type="component" value="Unassembled WGS sequence"/>
</dbReference>
<feature type="transmembrane region" description="Helical" evidence="1">
    <location>
        <begin position="6"/>
        <end position="27"/>
    </location>
</feature>
<evidence type="ECO:0008006" key="4">
    <source>
        <dbReference type="Google" id="ProtNLM"/>
    </source>
</evidence>
<gene>
    <name evidence="2" type="ORF">CLOHYLEM_05863</name>
</gene>
<evidence type="ECO:0000256" key="1">
    <source>
        <dbReference type="SAM" id="Phobius"/>
    </source>
</evidence>
<keyword evidence="1" id="KW-0812">Transmembrane</keyword>